<keyword evidence="1" id="KW-1133">Transmembrane helix</keyword>
<dbReference type="STRING" id="240015.ACP_0083"/>
<keyword evidence="1" id="KW-0472">Membrane</keyword>
<name>C1F8G0_ACIC5</name>
<keyword evidence="1" id="KW-0812">Transmembrane</keyword>
<organism evidence="2 3">
    <name type="scientific">Acidobacterium capsulatum (strain ATCC 51196 / DSM 11244 / BCRC 80197 / JCM 7670 / NBRC 15755 / NCIMB 13165 / 161)</name>
    <dbReference type="NCBI Taxonomy" id="240015"/>
    <lineage>
        <taxon>Bacteria</taxon>
        <taxon>Pseudomonadati</taxon>
        <taxon>Acidobacteriota</taxon>
        <taxon>Terriglobia</taxon>
        <taxon>Terriglobales</taxon>
        <taxon>Acidobacteriaceae</taxon>
        <taxon>Acidobacterium</taxon>
    </lineage>
</organism>
<accession>C1F8G0</accession>
<keyword evidence="3" id="KW-1185">Reference proteome</keyword>
<dbReference type="Gene3D" id="1.25.40.10">
    <property type="entry name" value="Tetratricopeptide repeat domain"/>
    <property type="match status" value="1"/>
</dbReference>
<reference evidence="2 3" key="1">
    <citation type="journal article" date="2009" name="Appl. Environ. Microbiol.">
        <title>Three genomes from the phylum Acidobacteria provide insight into the lifestyles of these microorganisms in soils.</title>
        <authorList>
            <person name="Ward N.L."/>
            <person name="Challacombe J.F."/>
            <person name="Janssen P.H."/>
            <person name="Henrissat B."/>
            <person name="Coutinho P.M."/>
            <person name="Wu M."/>
            <person name="Xie G."/>
            <person name="Haft D.H."/>
            <person name="Sait M."/>
            <person name="Badger J."/>
            <person name="Barabote R.D."/>
            <person name="Bradley B."/>
            <person name="Brettin T.S."/>
            <person name="Brinkac L.M."/>
            <person name="Bruce D."/>
            <person name="Creasy T."/>
            <person name="Daugherty S.C."/>
            <person name="Davidsen T.M."/>
            <person name="DeBoy R.T."/>
            <person name="Detter J.C."/>
            <person name="Dodson R.J."/>
            <person name="Durkin A.S."/>
            <person name="Ganapathy A."/>
            <person name="Gwinn-Giglio M."/>
            <person name="Han C.S."/>
            <person name="Khouri H."/>
            <person name="Kiss H."/>
            <person name="Kothari S.P."/>
            <person name="Madupu R."/>
            <person name="Nelson K.E."/>
            <person name="Nelson W.C."/>
            <person name="Paulsen I."/>
            <person name="Penn K."/>
            <person name="Ren Q."/>
            <person name="Rosovitz M.J."/>
            <person name="Selengut J.D."/>
            <person name="Shrivastava S."/>
            <person name="Sullivan S.A."/>
            <person name="Tapia R."/>
            <person name="Thompson L.S."/>
            <person name="Watkins K.L."/>
            <person name="Yang Q."/>
            <person name="Yu C."/>
            <person name="Zafar N."/>
            <person name="Zhou L."/>
            <person name="Kuske C.R."/>
        </authorList>
    </citation>
    <scope>NUCLEOTIDE SEQUENCE [LARGE SCALE GENOMIC DNA]</scope>
    <source>
        <strain evidence="3">ATCC 51196 / DSM 11244 / BCRC 80197 / JCM 7670 / NBRC 15755 / NCIMB 13165 / 161</strain>
    </source>
</reference>
<dbReference type="HOGENOM" id="CLU_571901_0_0_0"/>
<evidence type="ECO:0000256" key="1">
    <source>
        <dbReference type="SAM" id="Phobius"/>
    </source>
</evidence>
<protein>
    <recommendedName>
        <fullName evidence="4">Tetratricopeptide repeat protein</fullName>
    </recommendedName>
</protein>
<sequence>MRPARNVRQRAAFALHELQEFAIWKFYAILKRRMAVVDPTHHLSPRVRAARRKLLFQDSVALLTLVLIVVVLSSLTYLLHRSFENHRQELGHRWRQRGEMELQKGQSQAAIEALRAALSYIPDRSTEIELAEALAQAGRTQEAVAYFNTLRDQEPGSGIVNLQLARLAVRQNQQAQAINYYQTALDGTWEGDGYERRRDVRLEMAKYLIQVHEFSHARTELLIAAGNAPDKPALKLEIAGLLEQCQSPADALDIYRSLSHRRNPPWAALAGAGRTAYELGEFALAHNYLDRATDAHAFRQQPQAEQTMIQQKLKTTEELLALYPADDLTIRERAARVLEDVRIARNRFENCQAPIALQPLASAPINTPQIASGSLPVNPLARAAAKAKSLLTPSPVLPVANMNTAAQTAAQALAARWAKVPQKLRLFDLEQNPEMEQMLMQLVYDTEKDAANRCGTPQGNDALLYTIAQAPYMVEQR</sequence>
<dbReference type="eggNOG" id="COG0457">
    <property type="taxonomic scope" value="Bacteria"/>
</dbReference>
<gene>
    <name evidence="2" type="ordered locus">ACP_0083</name>
</gene>
<dbReference type="SUPFAM" id="SSF48452">
    <property type="entry name" value="TPR-like"/>
    <property type="match status" value="1"/>
</dbReference>
<evidence type="ECO:0000313" key="2">
    <source>
        <dbReference type="EMBL" id="ACO34010.1"/>
    </source>
</evidence>
<feature type="transmembrane region" description="Helical" evidence="1">
    <location>
        <begin position="60"/>
        <end position="79"/>
    </location>
</feature>
<evidence type="ECO:0000313" key="3">
    <source>
        <dbReference type="Proteomes" id="UP000002207"/>
    </source>
</evidence>
<dbReference type="InParanoid" id="C1F8G0"/>
<dbReference type="AlphaFoldDB" id="C1F8G0"/>
<dbReference type="KEGG" id="aca:ACP_0083"/>
<evidence type="ECO:0008006" key="4">
    <source>
        <dbReference type="Google" id="ProtNLM"/>
    </source>
</evidence>
<dbReference type="EMBL" id="CP001472">
    <property type="protein sequence ID" value="ACO34010.1"/>
    <property type="molecule type" value="Genomic_DNA"/>
</dbReference>
<dbReference type="Proteomes" id="UP000002207">
    <property type="component" value="Chromosome"/>
</dbReference>
<dbReference type="Pfam" id="PF14559">
    <property type="entry name" value="TPR_19"/>
    <property type="match status" value="1"/>
</dbReference>
<proteinExistence type="predicted"/>
<dbReference type="InterPro" id="IPR011990">
    <property type="entry name" value="TPR-like_helical_dom_sf"/>
</dbReference>